<evidence type="ECO:0000256" key="2">
    <source>
        <dbReference type="ARBA" id="ARBA00022723"/>
    </source>
</evidence>
<dbReference type="AlphaFoldDB" id="A0A8J4UX51"/>
<dbReference type="GO" id="GO:0051537">
    <property type="term" value="F:2 iron, 2 sulfur cluster binding"/>
    <property type="evidence" value="ECO:0007669"/>
    <property type="project" value="UniProtKB-KW"/>
</dbReference>
<gene>
    <name evidence="7" type="ORF">CYY_000501</name>
</gene>
<dbReference type="SUPFAM" id="SSF52833">
    <property type="entry name" value="Thioredoxin-like"/>
    <property type="match status" value="1"/>
</dbReference>
<reference evidence="7" key="1">
    <citation type="submission" date="2020-01" db="EMBL/GenBank/DDBJ databases">
        <title>Development of genomics and gene disruption for Polysphondylium violaceum indicates a role for the polyketide synthase stlB in stalk morphogenesis.</title>
        <authorList>
            <person name="Narita B."/>
            <person name="Kawabe Y."/>
            <person name="Kin K."/>
            <person name="Saito T."/>
            <person name="Gibbs R."/>
            <person name="Kuspa A."/>
            <person name="Muzny D."/>
            <person name="Queller D."/>
            <person name="Richards S."/>
            <person name="Strassman J."/>
            <person name="Sucgang R."/>
            <person name="Worley K."/>
            <person name="Schaap P."/>
        </authorList>
    </citation>
    <scope>NUCLEOTIDE SEQUENCE</scope>
    <source>
        <strain evidence="7">QSvi11</strain>
    </source>
</reference>
<dbReference type="OrthoDB" id="415696at2759"/>
<keyword evidence="3" id="KW-0408">Iron</keyword>
<sequence>MNCLNNLYRASRLINSKSVFTDSLIVRSSVRRFCSASTQEQLMAKIKQQVTESPVVLYMKGTPEQPQCGFSNTVVRILEAEGATYTSHNVLADSDLREGIKTFSNWPTLPQVYIDGEFVGGADIMMNMYKSGELETLLKNSGKNKN</sequence>
<dbReference type="InterPro" id="IPR002109">
    <property type="entry name" value="Glutaredoxin"/>
</dbReference>
<evidence type="ECO:0000259" key="6">
    <source>
        <dbReference type="Pfam" id="PF00462"/>
    </source>
</evidence>
<evidence type="ECO:0000313" key="8">
    <source>
        <dbReference type="Proteomes" id="UP000695562"/>
    </source>
</evidence>
<keyword evidence="1" id="KW-0001">2Fe-2S</keyword>
<keyword evidence="8" id="KW-1185">Reference proteome</keyword>
<evidence type="ECO:0000256" key="1">
    <source>
        <dbReference type="ARBA" id="ARBA00022714"/>
    </source>
</evidence>
<dbReference type="EMBL" id="AJWJ01000009">
    <property type="protein sequence ID" value="KAF2078211.1"/>
    <property type="molecule type" value="Genomic_DNA"/>
</dbReference>
<dbReference type="GO" id="GO:0005759">
    <property type="term" value="C:mitochondrial matrix"/>
    <property type="evidence" value="ECO:0007669"/>
    <property type="project" value="TreeGrafter"/>
</dbReference>
<dbReference type="PANTHER" id="PTHR10293:SF16">
    <property type="entry name" value="GLUTAREDOXIN-RELATED PROTEIN 5, MITOCHONDRIAL"/>
    <property type="match status" value="1"/>
</dbReference>
<evidence type="ECO:0000256" key="3">
    <source>
        <dbReference type="ARBA" id="ARBA00023004"/>
    </source>
</evidence>
<dbReference type="InterPro" id="IPR004480">
    <property type="entry name" value="Monothiol_GRX-rel"/>
</dbReference>
<dbReference type="InterPro" id="IPR036249">
    <property type="entry name" value="Thioredoxin-like_sf"/>
</dbReference>
<evidence type="ECO:0000313" key="7">
    <source>
        <dbReference type="EMBL" id="KAF2078211.1"/>
    </source>
</evidence>
<evidence type="ECO:0000256" key="4">
    <source>
        <dbReference type="ARBA" id="ARBA00023014"/>
    </source>
</evidence>
<dbReference type="InterPro" id="IPR033658">
    <property type="entry name" value="GRX_PICOT-like"/>
</dbReference>
<feature type="domain" description="Glutaredoxin" evidence="6">
    <location>
        <begin position="55"/>
        <end position="119"/>
    </location>
</feature>
<dbReference type="PROSITE" id="PS51354">
    <property type="entry name" value="GLUTAREDOXIN_2"/>
    <property type="match status" value="1"/>
</dbReference>
<dbReference type="Proteomes" id="UP000695562">
    <property type="component" value="Unassembled WGS sequence"/>
</dbReference>
<protein>
    <recommendedName>
        <fullName evidence="6">Glutaredoxin domain-containing protein</fullName>
    </recommendedName>
</protein>
<accession>A0A8J4UX51</accession>
<comment type="caution">
    <text evidence="7">The sequence shown here is derived from an EMBL/GenBank/DDBJ whole genome shotgun (WGS) entry which is preliminary data.</text>
</comment>
<dbReference type="CDD" id="cd03028">
    <property type="entry name" value="GRX_PICOT_like"/>
    <property type="match status" value="1"/>
</dbReference>
<keyword evidence="5" id="KW-0676">Redox-active center</keyword>
<organism evidence="7 8">
    <name type="scientific">Polysphondylium violaceum</name>
    <dbReference type="NCBI Taxonomy" id="133409"/>
    <lineage>
        <taxon>Eukaryota</taxon>
        <taxon>Amoebozoa</taxon>
        <taxon>Evosea</taxon>
        <taxon>Eumycetozoa</taxon>
        <taxon>Dictyostelia</taxon>
        <taxon>Dictyosteliales</taxon>
        <taxon>Dictyosteliaceae</taxon>
        <taxon>Polysphondylium</taxon>
    </lineage>
</organism>
<dbReference type="NCBIfam" id="TIGR00365">
    <property type="entry name" value="Grx4 family monothiol glutaredoxin"/>
    <property type="match status" value="1"/>
</dbReference>
<dbReference type="Gene3D" id="3.40.30.10">
    <property type="entry name" value="Glutaredoxin"/>
    <property type="match status" value="1"/>
</dbReference>
<dbReference type="GO" id="GO:0046872">
    <property type="term" value="F:metal ion binding"/>
    <property type="evidence" value="ECO:0007669"/>
    <property type="project" value="UniProtKB-KW"/>
</dbReference>
<name>A0A8J4UX51_9MYCE</name>
<dbReference type="Pfam" id="PF00462">
    <property type="entry name" value="Glutaredoxin"/>
    <property type="match status" value="1"/>
</dbReference>
<evidence type="ECO:0000256" key="5">
    <source>
        <dbReference type="ARBA" id="ARBA00023284"/>
    </source>
</evidence>
<keyword evidence="2" id="KW-0479">Metal-binding</keyword>
<dbReference type="PANTHER" id="PTHR10293">
    <property type="entry name" value="GLUTAREDOXIN FAMILY MEMBER"/>
    <property type="match status" value="1"/>
</dbReference>
<proteinExistence type="predicted"/>
<keyword evidence="4" id="KW-0411">Iron-sulfur</keyword>
<dbReference type="FunFam" id="3.40.30.10:FF:000005">
    <property type="entry name" value="Glutaredoxin 5"/>
    <property type="match status" value="1"/>
</dbReference>